<gene>
    <name evidence="1" type="ORF">CWM47_23900</name>
</gene>
<dbReference type="EMBL" id="CP025096">
    <property type="protein sequence ID" value="AUD04623.1"/>
    <property type="molecule type" value="Genomic_DNA"/>
</dbReference>
<accession>A0A2K8Z430</accession>
<proteinExistence type="predicted"/>
<evidence type="ECO:0000313" key="1">
    <source>
        <dbReference type="EMBL" id="AUD04623.1"/>
    </source>
</evidence>
<keyword evidence="2" id="KW-1185">Reference proteome</keyword>
<reference evidence="1 2" key="1">
    <citation type="submission" date="2017-11" db="EMBL/GenBank/DDBJ databases">
        <title>Taxonomic description and genome sequences of Spirosoma HA7 sp. nov., isolated from pollen microhabitat of Corylus avellana.</title>
        <authorList>
            <person name="Ambika Manirajan B."/>
            <person name="Suarez C."/>
            <person name="Ratering S."/>
            <person name="Geissler-Plaum R."/>
            <person name="Cardinale M."/>
            <person name="Sylvia S."/>
        </authorList>
    </citation>
    <scope>NUCLEOTIDE SEQUENCE [LARGE SCALE GENOMIC DNA]</scope>
    <source>
        <strain evidence="1 2">HA7</strain>
    </source>
</reference>
<dbReference type="Proteomes" id="UP000232883">
    <property type="component" value="Chromosome"/>
</dbReference>
<dbReference type="AlphaFoldDB" id="A0A2K8Z430"/>
<dbReference type="KEGG" id="spir:CWM47_23900"/>
<sequence length="67" mass="7223">METPNPFKELISDAICPPHLKNELVSEIDLIRNAITIIDIYIGDLFGLASVLASPPPITSDDTSSSL</sequence>
<name>A0A2K8Z430_9BACT</name>
<protein>
    <submittedName>
        <fullName evidence="1">Uncharacterized protein</fullName>
    </submittedName>
</protein>
<organism evidence="1 2">
    <name type="scientific">Spirosoma pollinicola</name>
    <dbReference type="NCBI Taxonomy" id="2057025"/>
    <lineage>
        <taxon>Bacteria</taxon>
        <taxon>Pseudomonadati</taxon>
        <taxon>Bacteroidota</taxon>
        <taxon>Cytophagia</taxon>
        <taxon>Cytophagales</taxon>
        <taxon>Cytophagaceae</taxon>
        <taxon>Spirosoma</taxon>
    </lineage>
</organism>
<evidence type="ECO:0000313" key="2">
    <source>
        <dbReference type="Proteomes" id="UP000232883"/>
    </source>
</evidence>
<dbReference type="OrthoDB" id="964048at2"/>